<dbReference type="Gene3D" id="3.90.180.10">
    <property type="entry name" value="Medium-chain alcohol dehydrogenases, catalytic domain"/>
    <property type="match status" value="1"/>
</dbReference>
<organism evidence="4 5">
    <name type="scientific">Ceratodon purpureus</name>
    <name type="common">Fire moss</name>
    <name type="synonym">Dicranum purpureum</name>
    <dbReference type="NCBI Taxonomy" id="3225"/>
    <lineage>
        <taxon>Eukaryota</taxon>
        <taxon>Viridiplantae</taxon>
        <taxon>Streptophyta</taxon>
        <taxon>Embryophyta</taxon>
        <taxon>Bryophyta</taxon>
        <taxon>Bryophytina</taxon>
        <taxon>Bryopsida</taxon>
        <taxon>Dicranidae</taxon>
        <taxon>Pseudoditrichales</taxon>
        <taxon>Ditrichaceae</taxon>
        <taxon>Ceratodon</taxon>
    </lineage>
</organism>
<sequence length="331" mass="35215">MANVAIVQDGYDAKDPLSTLKLVTKPIPKPAPGQVVVHIILRPVNPTDLITLRTGAIANGGVAGSEGYGIVYEVGEGVTKLHKGQRVIPFTAEGSQSGTGSFQKYVCIDAHFVWPVPDYISDEVAAQFVINPWTSYSLLKDLQVPKGQYMIQSAAGSVLGRQVISLAKHWGIKSINVVRRSEQKAELKALGADEVIVSSEEDIVARAKEITGGKGVYGALDPVCGTTTGTLASCVRNGGQIFVYGVLSGFSATVSVVDLFRDVSVTGWGLYTKATNDPKKCLALATEVAPLVRDGIIPVAEVEKYDLTDFKKAMVKADEPARSVRVLLVSA</sequence>
<dbReference type="PANTHER" id="PTHR48106:SF2">
    <property type="entry name" value="ZN2+-BINDING DEHYDROGENASE"/>
    <property type="match status" value="1"/>
</dbReference>
<dbReference type="Pfam" id="PF00107">
    <property type="entry name" value="ADH_zinc_N"/>
    <property type="match status" value="1"/>
</dbReference>
<dbReference type="InterPro" id="IPR020843">
    <property type="entry name" value="ER"/>
</dbReference>
<evidence type="ECO:0000256" key="2">
    <source>
        <dbReference type="ARBA" id="ARBA00023002"/>
    </source>
</evidence>
<evidence type="ECO:0000313" key="5">
    <source>
        <dbReference type="Proteomes" id="UP000822688"/>
    </source>
</evidence>
<protein>
    <recommendedName>
        <fullName evidence="3">Enoyl reductase (ER) domain-containing protein</fullName>
    </recommendedName>
</protein>
<reference evidence="4" key="1">
    <citation type="submission" date="2020-06" db="EMBL/GenBank/DDBJ databases">
        <title>WGS assembly of Ceratodon purpureus strain R40.</title>
        <authorList>
            <person name="Carey S.B."/>
            <person name="Jenkins J."/>
            <person name="Shu S."/>
            <person name="Lovell J.T."/>
            <person name="Sreedasyam A."/>
            <person name="Maumus F."/>
            <person name="Tiley G.P."/>
            <person name="Fernandez-Pozo N."/>
            <person name="Barry K."/>
            <person name="Chen C."/>
            <person name="Wang M."/>
            <person name="Lipzen A."/>
            <person name="Daum C."/>
            <person name="Saski C.A."/>
            <person name="Payton A.C."/>
            <person name="Mcbreen J.C."/>
            <person name="Conrad R.E."/>
            <person name="Kollar L.M."/>
            <person name="Olsson S."/>
            <person name="Huttunen S."/>
            <person name="Landis J.B."/>
            <person name="Wickett N.J."/>
            <person name="Johnson M.G."/>
            <person name="Rensing S.A."/>
            <person name="Grimwood J."/>
            <person name="Schmutz J."/>
            <person name="Mcdaniel S.F."/>
        </authorList>
    </citation>
    <scope>NUCLEOTIDE SEQUENCE</scope>
    <source>
        <strain evidence="4">R40</strain>
    </source>
</reference>
<dbReference type="PANTHER" id="PTHR48106">
    <property type="entry name" value="QUINONE OXIDOREDUCTASE PIG3-RELATED"/>
    <property type="match status" value="1"/>
</dbReference>
<keyword evidence="1" id="KW-0521">NADP</keyword>
<dbReference type="InterPro" id="IPR011032">
    <property type="entry name" value="GroES-like_sf"/>
</dbReference>
<gene>
    <name evidence="4" type="ORF">KC19_8G073800</name>
</gene>
<dbReference type="InterPro" id="IPR013154">
    <property type="entry name" value="ADH-like_N"/>
</dbReference>
<dbReference type="EMBL" id="CM026429">
    <property type="protein sequence ID" value="KAG0563987.1"/>
    <property type="molecule type" value="Genomic_DNA"/>
</dbReference>
<dbReference type="Gene3D" id="3.40.50.720">
    <property type="entry name" value="NAD(P)-binding Rossmann-like Domain"/>
    <property type="match status" value="1"/>
</dbReference>
<comment type="caution">
    <text evidence="4">The sequence shown here is derived from an EMBL/GenBank/DDBJ whole genome shotgun (WGS) entry which is preliminary data.</text>
</comment>
<dbReference type="InterPro" id="IPR013149">
    <property type="entry name" value="ADH-like_C"/>
</dbReference>
<dbReference type="Proteomes" id="UP000822688">
    <property type="component" value="Chromosome 8"/>
</dbReference>
<dbReference type="GO" id="GO:0070402">
    <property type="term" value="F:NADPH binding"/>
    <property type="evidence" value="ECO:0007669"/>
    <property type="project" value="TreeGrafter"/>
</dbReference>
<evidence type="ECO:0000313" key="4">
    <source>
        <dbReference type="EMBL" id="KAG0563987.1"/>
    </source>
</evidence>
<dbReference type="Pfam" id="PF08240">
    <property type="entry name" value="ADH_N"/>
    <property type="match status" value="1"/>
</dbReference>
<dbReference type="AlphaFoldDB" id="A0A8T0GZK5"/>
<feature type="domain" description="Enoyl reductase (ER)" evidence="3">
    <location>
        <begin position="15"/>
        <end position="328"/>
    </location>
</feature>
<dbReference type="SMART" id="SM00829">
    <property type="entry name" value="PKS_ER"/>
    <property type="match status" value="1"/>
</dbReference>
<proteinExistence type="predicted"/>
<evidence type="ECO:0000259" key="3">
    <source>
        <dbReference type="SMART" id="SM00829"/>
    </source>
</evidence>
<name>A0A8T0GZK5_CERPU</name>
<dbReference type="SUPFAM" id="SSF50129">
    <property type="entry name" value="GroES-like"/>
    <property type="match status" value="1"/>
</dbReference>
<keyword evidence="5" id="KW-1185">Reference proteome</keyword>
<dbReference type="SUPFAM" id="SSF51735">
    <property type="entry name" value="NAD(P)-binding Rossmann-fold domains"/>
    <property type="match status" value="1"/>
</dbReference>
<accession>A0A8T0GZK5</accession>
<dbReference type="InterPro" id="IPR036291">
    <property type="entry name" value="NAD(P)-bd_dom_sf"/>
</dbReference>
<evidence type="ECO:0000256" key="1">
    <source>
        <dbReference type="ARBA" id="ARBA00022857"/>
    </source>
</evidence>
<keyword evidence="2" id="KW-0560">Oxidoreductase</keyword>
<dbReference type="GO" id="GO:0016651">
    <property type="term" value="F:oxidoreductase activity, acting on NAD(P)H"/>
    <property type="evidence" value="ECO:0007669"/>
    <property type="project" value="TreeGrafter"/>
</dbReference>
<dbReference type="CDD" id="cd05282">
    <property type="entry name" value="ETR_like"/>
    <property type="match status" value="1"/>
</dbReference>